<dbReference type="InterPro" id="IPR041575">
    <property type="entry name" value="Rubredoxin_C"/>
</dbReference>
<dbReference type="SUPFAM" id="SSF51905">
    <property type="entry name" value="FAD/NAD(P)-binding domain"/>
    <property type="match status" value="2"/>
</dbReference>
<protein>
    <submittedName>
        <fullName evidence="6">NAD(P)/FAD-dependent oxidoreductase</fullName>
    </submittedName>
</protein>
<dbReference type="InterPro" id="IPR036188">
    <property type="entry name" value="FAD/NAD-bd_sf"/>
</dbReference>
<feature type="domain" description="NADH-rubredoxin oxidoreductase C-terminal" evidence="5">
    <location>
        <begin position="315"/>
        <end position="379"/>
    </location>
</feature>
<evidence type="ECO:0000313" key="6">
    <source>
        <dbReference type="EMBL" id="QAT62266.1"/>
    </source>
</evidence>
<evidence type="ECO:0000259" key="5">
    <source>
        <dbReference type="Pfam" id="PF18267"/>
    </source>
</evidence>
<keyword evidence="7" id="KW-1185">Reference proteome</keyword>
<dbReference type="Gene3D" id="3.50.50.60">
    <property type="entry name" value="FAD/NAD(P)-binding domain"/>
    <property type="match status" value="2"/>
</dbReference>
<dbReference type="EMBL" id="CP035282">
    <property type="protein sequence ID" value="QAT62266.1"/>
    <property type="molecule type" value="Genomic_DNA"/>
</dbReference>
<dbReference type="InterPro" id="IPR023753">
    <property type="entry name" value="FAD/NAD-binding_dom"/>
</dbReference>
<evidence type="ECO:0000259" key="4">
    <source>
        <dbReference type="Pfam" id="PF07992"/>
    </source>
</evidence>
<sequence>MNEKYKYLIIGNGISCLSAIREIRKNDKEETIAVISKEPYLTYYRIKLTECISKDFKDEELLVNKQEWYDEKKVKVVLNKIAKKINVTESSIELDDGMKIFYEKLLLTVGSSPFFPPIIRKCEDGIFALRTIEDLRHIKEYFNHCKSITVIGGGLLGLEAAWSIKNLQKEVNVIEFSPFLLPNQLDEEISRKLERKLFDMGINIYLNSSCEEILGEDEVNGIKLKNNGEIHTDAVLFSTGVRSNLGLVRETDIDFDRGIKVDSHMRTNLKNIYAAGDAAQVDGKVLALWSAGNEQGKVAGANMSGGEREYTSAIPYTTLEIGDVSLFSAGNIKIYDDLYEFRDENNGIHHKLFSCDGKITGVILFGDIKGMNKFRKAVIDKEDVKKCLEDNVGFRKI</sequence>
<evidence type="ECO:0000256" key="2">
    <source>
        <dbReference type="ARBA" id="ARBA00022630"/>
    </source>
</evidence>
<dbReference type="Proteomes" id="UP000287969">
    <property type="component" value="Chromosome"/>
</dbReference>
<proteinExistence type="predicted"/>
<dbReference type="PRINTS" id="PR00411">
    <property type="entry name" value="PNDRDTASEI"/>
</dbReference>
<dbReference type="InterPro" id="IPR016156">
    <property type="entry name" value="FAD/NAD-linked_Rdtase_dimer_sf"/>
</dbReference>
<keyword evidence="2" id="KW-0285">Flavoprotein</keyword>
<dbReference type="Pfam" id="PF18267">
    <property type="entry name" value="Rubredoxin_C"/>
    <property type="match status" value="1"/>
</dbReference>
<dbReference type="AlphaFoldDB" id="A0A410QE68"/>
<dbReference type="PANTHER" id="PTHR43429:SF3">
    <property type="entry name" value="NITRITE REDUCTASE [NAD(P)H]"/>
    <property type="match status" value="1"/>
</dbReference>
<dbReference type="KEGG" id="spoa:EQM13_12055"/>
<feature type="domain" description="FAD/NAD(P)-binding" evidence="4">
    <location>
        <begin position="5"/>
        <end position="296"/>
    </location>
</feature>
<name>A0A410QE68_9FIRM</name>
<keyword evidence="3" id="KW-0274">FAD</keyword>
<dbReference type="GO" id="GO:0016491">
    <property type="term" value="F:oxidoreductase activity"/>
    <property type="evidence" value="ECO:0007669"/>
    <property type="project" value="InterPro"/>
</dbReference>
<reference evidence="7" key="1">
    <citation type="submission" date="2019-01" db="EMBL/GenBank/DDBJ databases">
        <title>Draft genomes of a novel of Sporanaerobacter strains.</title>
        <authorList>
            <person name="Ma S."/>
        </authorList>
    </citation>
    <scope>NUCLEOTIDE SEQUENCE [LARGE SCALE GENOMIC DNA]</scope>
    <source>
        <strain evidence="7">NJN-17</strain>
    </source>
</reference>
<accession>A0A410QE68</accession>
<evidence type="ECO:0000256" key="3">
    <source>
        <dbReference type="ARBA" id="ARBA00022827"/>
    </source>
</evidence>
<gene>
    <name evidence="6" type="ORF">EQM13_12055</name>
</gene>
<evidence type="ECO:0000313" key="7">
    <source>
        <dbReference type="Proteomes" id="UP000287969"/>
    </source>
</evidence>
<dbReference type="PRINTS" id="PR00368">
    <property type="entry name" value="FADPNR"/>
</dbReference>
<comment type="cofactor">
    <cofactor evidence="1">
        <name>FAD</name>
        <dbReference type="ChEBI" id="CHEBI:57692"/>
    </cofactor>
</comment>
<dbReference type="InterPro" id="IPR050260">
    <property type="entry name" value="FAD-bd_OxRdtase"/>
</dbReference>
<dbReference type="RefSeq" id="WP_128752806.1">
    <property type="nucleotide sequence ID" value="NZ_CP035282.1"/>
</dbReference>
<dbReference type="Gene3D" id="3.30.390.30">
    <property type="match status" value="1"/>
</dbReference>
<dbReference type="Pfam" id="PF07992">
    <property type="entry name" value="Pyr_redox_2"/>
    <property type="match status" value="1"/>
</dbReference>
<dbReference type="OrthoDB" id="9807946at2"/>
<dbReference type="PANTHER" id="PTHR43429">
    <property type="entry name" value="PYRIDINE NUCLEOTIDE-DISULFIDE OXIDOREDUCTASE DOMAIN-CONTAINING"/>
    <property type="match status" value="1"/>
</dbReference>
<organism evidence="6 7">
    <name type="scientific">Acidilutibacter cellobiosedens</name>
    <dbReference type="NCBI Taxonomy" id="2507161"/>
    <lineage>
        <taxon>Bacteria</taxon>
        <taxon>Bacillati</taxon>
        <taxon>Bacillota</taxon>
        <taxon>Tissierellia</taxon>
        <taxon>Tissierellales</taxon>
        <taxon>Acidilutibacteraceae</taxon>
        <taxon>Acidilutibacter</taxon>
    </lineage>
</organism>
<evidence type="ECO:0000256" key="1">
    <source>
        <dbReference type="ARBA" id="ARBA00001974"/>
    </source>
</evidence>